<evidence type="ECO:0000256" key="1">
    <source>
        <dbReference type="SAM" id="MobiDB-lite"/>
    </source>
</evidence>
<reference evidence="2 3" key="1">
    <citation type="journal article" date="2023" name="Plants (Basel)">
        <title>Bridging the Gap: Combining Genomics and Transcriptomics Approaches to Understand Stylosanthes scabra, an Orphan Legume from the Brazilian Caatinga.</title>
        <authorList>
            <person name="Ferreira-Neto J.R.C."/>
            <person name="da Silva M.D."/>
            <person name="Binneck E."/>
            <person name="de Melo N.F."/>
            <person name="da Silva R.H."/>
            <person name="de Melo A.L.T.M."/>
            <person name="Pandolfi V."/>
            <person name="Bustamante F.O."/>
            <person name="Brasileiro-Vidal A.C."/>
            <person name="Benko-Iseppon A.M."/>
        </authorList>
    </citation>
    <scope>NUCLEOTIDE SEQUENCE [LARGE SCALE GENOMIC DNA]</scope>
    <source>
        <tissue evidence="2">Leaves</tissue>
    </source>
</reference>
<evidence type="ECO:0000313" key="2">
    <source>
        <dbReference type="EMBL" id="MED6182430.1"/>
    </source>
</evidence>
<proteinExistence type="predicted"/>
<dbReference type="Proteomes" id="UP001341840">
    <property type="component" value="Unassembled WGS sequence"/>
</dbReference>
<comment type="caution">
    <text evidence="2">The sequence shown here is derived from an EMBL/GenBank/DDBJ whole genome shotgun (WGS) entry which is preliminary data.</text>
</comment>
<organism evidence="2 3">
    <name type="scientific">Stylosanthes scabra</name>
    <dbReference type="NCBI Taxonomy" id="79078"/>
    <lineage>
        <taxon>Eukaryota</taxon>
        <taxon>Viridiplantae</taxon>
        <taxon>Streptophyta</taxon>
        <taxon>Embryophyta</taxon>
        <taxon>Tracheophyta</taxon>
        <taxon>Spermatophyta</taxon>
        <taxon>Magnoliopsida</taxon>
        <taxon>eudicotyledons</taxon>
        <taxon>Gunneridae</taxon>
        <taxon>Pentapetalae</taxon>
        <taxon>rosids</taxon>
        <taxon>fabids</taxon>
        <taxon>Fabales</taxon>
        <taxon>Fabaceae</taxon>
        <taxon>Papilionoideae</taxon>
        <taxon>50 kb inversion clade</taxon>
        <taxon>dalbergioids sensu lato</taxon>
        <taxon>Dalbergieae</taxon>
        <taxon>Pterocarpus clade</taxon>
        <taxon>Stylosanthes</taxon>
    </lineage>
</organism>
<name>A0ABU6W903_9FABA</name>
<evidence type="ECO:0000313" key="3">
    <source>
        <dbReference type="Proteomes" id="UP001341840"/>
    </source>
</evidence>
<feature type="region of interest" description="Disordered" evidence="1">
    <location>
        <begin position="48"/>
        <end position="73"/>
    </location>
</feature>
<keyword evidence="3" id="KW-1185">Reference proteome</keyword>
<accession>A0ABU6W903</accession>
<gene>
    <name evidence="2" type="ORF">PIB30_028423</name>
</gene>
<dbReference type="EMBL" id="JASCZI010181355">
    <property type="protein sequence ID" value="MED6182430.1"/>
    <property type="molecule type" value="Genomic_DNA"/>
</dbReference>
<protein>
    <submittedName>
        <fullName evidence="2">Uncharacterized protein</fullName>
    </submittedName>
</protein>
<sequence length="102" mass="11093">MRERWAESQAPPHLKTSIGLGLCVQANVQKTRLVVELLELSFYWQRTSRDDSDGRAGTDYRKVPTLSRQRDQKVTAGGLRGGVGCYGGGTVVAAGGDKARDD</sequence>